<protein>
    <submittedName>
        <fullName evidence="2">Uncharacterized protein</fullName>
    </submittedName>
</protein>
<dbReference type="AlphaFoldDB" id="A0AAP7DI83"/>
<name>A0AAP7DI83_PAEAL</name>
<comment type="caution">
    <text evidence="2">The sequence shown here is derived from an EMBL/GenBank/DDBJ whole genome shotgun (WGS) entry which is preliminary data.</text>
</comment>
<sequence length="275" mass="30287">MTNQRHQGTQRKGTKTRRIRGWFLFFLLADILIFSGFAIIYSESKGWERDIKHAVAVQTITADTSGIVAIKGTLKSSAPARDDYLADSYAILVKEDRNWSCNSRKCRYVAVMTSTIGDVNGLSVNGISLQPSVFRLTGLEVPLPEDLLRDSNQTVENGNILVVSQKETARSYAGVRNGEEVTVIGEAVDGQLKPMAFPEGTDSVLYAGLAPYAPKDMPERIESGYVVGSSLEAIIEHELNMQNSVIWTLLIVGLLLLPVTLLFAPWPRSRRSRAG</sequence>
<dbReference type="EMBL" id="JABFOR010000013">
    <property type="protein sequence ID" value="NOJ71393.1"/>
    <property type="molecule type" value="Genomic_DNA"/>
</dbReference>
<keyword evidence="1" id="KW-1133">Transmembrane helix</keyword>
<keyword evidence="1" id="KW-0472">Membrane</keyword>
<evidence type="ECO:0000256" key="1">
    <source>
        <dbReference type="SAM" id="Phobius"/>
    </source>
</evidence>
<accession>A0AAP7DI83</accession>
<gene>
    <name evidence="2" type="ORF">HMI46_12575</name>
</gene>
<feature type="transmembrane region" description="Helical" evidence="1">
    <location>
        <begin position="21"/>
        <end position="41"/>
    </location>
</feature>
<evidence type="ECO:0000313" key="2">
    <source>
        <dbReference type="EMBL" id="NOJ71393.1"/>
    </source>
</evidence>
<organism evidence="2 3">
    <name type="scientific">Paenibacillus alvei</name>
    <name type="common">Bacillus alvei</name>
    <dbReference type="NCBI Taxonomy" id="44250"/>
    <lineage>
        <taxon>Bacteria</taxon>
        <taxon>Bacillati</taxon>
        <taxon>Bacillota</taxon>
        <taxon>Bacilli</taxon>
        <taxon>Bacillales</taxon>
        <taxon>Paenibacillaceae</taxon>
        <taxon>Paenibacillus</taxon>
    </lineage>
</organism>
<keyword evidence="1" id="KW-0812">Transmembrane</keyword>
<proteinExistence type="predicted"/>
<dbReference type="Proteomes" id="UP000552038">
    <property type="component" value="Unassembled WGS sequence"/>
</dbReference>
<dbReference type="RefSeq" id="WP_171416860.1">
    <property type="nucleotide sequence ID" value="NZ_JABFOR010000013.1"/>
</dbReference>
<reference evidence="2 3" key="1">
    <citation type="submission" date="2020-05" db="EMBL/GenBank/DDBJ databases">
        <title>Whole genome sequencing and identification of novel metabolites from Paenibacillus alvei strain JR949.</title>
        <authorList>
            <person name="Rajendhran J."/>
            <person name="Sree Pranav P."/>
            <person name="Mahalakshmi B."/>
            <person name="Karthikeyan R."/>
        </authorList>
    </citation>
    <scope>NUCLEOTIDE SEQUENCE [LARGE SCALE GENOMIC DNA]</scope>
    <source>
        <strain evidence="2 3">JR949</strain>
    </source>
</reference>
<feature type="transmembrane region" description="Helical" evidence="1">
    <location>
        <begin position="245"/>
        <end position="264"/>
    </location>
</feature>
<evidence type="ECO:0000313" key="3">
    <source>
        <dbReference type="Proteomes" id="UP000552038"/>
    </source>
</evidence>